<keyword evidence="3" id="KW-1185">Reference proteome</keyword>
<proteinExistence type="predicted"/>
<dbReference type="EMBL" id="CP021081">
    <property type="protein sequence ID" value="ASN80092.1"/>
    <property type="molecule type" value="Genomic_DNA"/>
</dbReference>
<dbReference type="InterPro" id="IPR054191">
    <property type="entry name" value="DUF6896"/>
</dbReference>
<dbReference type="AlphaFoldDB" id="A0A221STW3"/>
<protein>
    <recommendedName>
        <fullName evidence="1">DUF6896 domain-containing protein</fullName>
    </recommendedName>
</protein>
<name>A0A221STW3_9DEIO</name>
<feature type="domain" description="DUF6896" evidence="1">
    <location>
        <begin position="8"/>
        <end position="95"/>
    </location>
</feature>
<dbReference type="KEGG" id="dfc:DFI_02880"/>
<evidence type="ECO:0000313" key="2">
    <source>
        <dbReference type="EMBL" id="ASN80092.1"/>
    </source>
</evidence>
<dbReference type="Pfam" id="PF21837">
    <property type="entry name" value="DUF6896"/>
    <property type="match status" value="1"/>
</dbReference>
<evidence type="ECO:0000259" key="1">
    <source>
        <dbReference type="Pfam" id="PF21837"/>
    </source>
</evidence>
<accession>A0A221STW3</accession>
<dbReference type="STRING" id="317577.GCA_000419625_00564"/>
<evidence type="ECO:0000313" key="3">
    <source>
        <dbReference type="Proteomes" id="UP000259030"/>
    </source>
</evidence>
<dbReference type="Proteomes" id="UP000259030">
    <property type="component" value="Chromosome"/>
</dbReference>
<organism evidence="2 3">
    <name type="scientific">Deinococcus ficus</name>
    <dbReference type="NCBI Taxonomy" id="317577"/>
    <lineage>
        <taxon>Bacteria</taxon>
        <taxon>Thermotogati</taxon>
        <taxon>Deinococcota</taxon>
        <taxon>Deinococci</taxon>
        <taxon>Deinococcales</taxon>
        <taxon>Deinococcaceae</taxon>
        <taxon>Deinococcus</taxon>
    </lineage>
</organism>
<gene>
    <name evidence="2" type="ORF">DFI_02880</name>
</gene>
<reference evidence="2 3" key="1">
    <citation type="submission" date="2017-05" db="EMBL/GenBank/DDBJ databases">
        <title>The complete genome sequence of Deinococcus ficus isolated from the rhizosphere of the Ficus religiosa L. in Taiwan.</title>
        <authorList>
            <person name="Wu K.-M."/>
            <person name="Liao T.-L."/>
            <person name="Liu Y.-M."/>
            <person name="Young C.-C."/>
            <person name="Tsai S.-F."/>
        </authorList>
    </citation>
    <scope>NUCLEOTIDE SEQUENCE [LARGE SCALE GENOMIC DNA]</scope>
    <source>
        <strain evidence="2 3">CC-FR2-10</strain>
    </source>
</reference>
<dbReference type="RefSeq" id="WP_027463379.1">
    <property type="nucleotide sequence ID" value="NZ_CP021081.1"/>
</dbReference>
<sequence length="103" mass="11789">MSGSLTREEVQAYETQVRHLLGRLAQTYGPVTLDRIWNDELPQSGQVGDIRFWFHGTGGTARMGTVSISWDWQEDQRTLELDPWKVRQTLQSFRAPDVPGAEE</sequence>